<dbReference type="Pfam" id="PF00787">
    <property type="entry name" value="PX"/>
    <property type="match status" value="1"/>
</dbReference>
<dbReference type="SUPFAM" id="SSF48695">
    <property type="entry name" value="Multiheme cytochromes"/>
    <property type="match status" value="1"/>
</dbReference>
<dbReference type="InterPro" id="IPR036280">
    <property type="entry name" value="Multihaem_cyt_sf"/>
</dbReference>
<reference evidence="8" key="1">
    <citation type="journal article" date="2017" name="Front. Plant Sci.">
        <title>Climate Clever Clovers: New Paradigm to Reduce the Environmental Footprint of Ruminants by Breeding Low Methanogenic Forages Utilizing Haplotype Variation.</title>
        <authorList>
            <person name="Kaur P."/>
            <person name="Appels R."/>
            <person name="Bayer P.E."/>
            <person name="Keeble-Gagnere G."/>
            <person name="Wang J."/>
            <person name="Hirakawa H."/>
            <person name="Shirasawa K."/>
            <person name="Vercoe P."/>
            <person name="Stefanova K."/>
            <person name="Durmic Z."/>
            <person name="Nichols P."/>
            <person name="Revell C."/>
            <person name="Isobe S.N."/>
            <person name="Edwards D."/>
            <person name="Erskine W."/>
        </authorList>
    </citation>
    <scope>NUCLEOTIDE SEQUENCE [LARGE SCALE GENOMIC DNA]</scope>
    <source>
        <strain evidence="8">cv. Daliak</strain>
    </source>
</reference>
<feature type="region of interest" description="Disordered" evidence="5">
    <location>
        <begin position="315"/>
        <end position="345"/>
    </location>
</feature>
<dbReference type="InterPro" id="IPR025258">
    <property type="entry name" value="RH_dom"/>
</dbReference>
<dbReference type="InterPro" id="IPR051366">
    <property type="entry name" value="DEF8"/>
</dbReference>
<dbReference type="GO" id="GO:0016020">
    <property type="term" value="C:membrane"/>
    <property type="evidence" value="ECO:0007669"/>
    <property type="project" value="UniProtKB-ARBA"/>
</dbReference>
<dbReference type="InterPro" id="IPR036871">
    <property type="entry name" value="PX_dom_sf"/>
</dbReference>
<dbReference type="EMBL" id="DF973534">
    <property type="protein sequence ID" value="GAU33704.1"/>
    <property type="molecule type" value="Genomic_DNA"/>
</dbReference>
<name>A0A2Z6MMC2_TRISU</name>
<dbReference type="GO" id="GO:0008270">
    <property type="term" value="F:zinc ion binding"/>
    <property type="evidence" value="ECO:0007669"/>
    <property type="project" value="UniProtKB-KW"/>
</dbReference>
<keyword evidence="8" id="KW-1185">Reference proteome</keyword>
<accession>A0A2Z6MMC2</accession>
<evidence type="ECO:0000256" key="2">
    <source>
        <dbReference type="ARBA" id="ARBA00022737"/>
    </source>
</evidence>
<dbReference type="Gene3D" id="3.30.1520.10">
    <property type="entry name" value="Phox-like domain"/>
    <property type="match status" value="1"/>
</dbReference>
<organism evidence="7 8">
    <name type="scientific">Trifolium subterraneum</name>
    <name type="common">Subterranean clover</name>
    <dbReference type="NCBI Taxonomy" id="3900"/>
    <lineage>
        <taxon>Eukaryota</taxon>
        <taxon>Viridiplantae</taxon>
        <taxon>Streptophyta</taxon>
        <taxon>Embryophyta</taxon>
        <taxon>Tracheophyta</taxon>
        <taxon>Spermatophyta</taxon>
        <taxon>Magnoliopsida</taxon>
        <taxon>eudicotyledons</taxon>
        <taxon>Gunneridae</taxon>
        <taxon>Pentapetalae</taxon>
        <taxon>rosids</taxon>
        <taxon>fabids</taxon>
        <taxon>Fabales</taxon>
        <taxon>Fabaceae</taxon>
        <taxon>Papilionoideae</taxon>
        <taxon>50 kb inversion clade</taxon>
        <taxon>NPAAA clade</taxon>
        <taxon>Hologalegina</taxon>
        <taxon>IRL clade</taxon>
        <taxon>Trifolieae</taxon>
        <taxon>Trifolium</taxon>
    </lineage>
</organism>
<dbReference type="GO" id="GO:0005768">
    <property type="term" value="C:endosome"/>
    <property type="evidence" value="ECO:0007669"/>
    <property type="project" value="UniProtKB-ARBA"/>
</dbReference>
<gene>
    <name evidence="7" type="ORF">TSUD_148550</name>
</gene>
<keyword evidence="4" id="KW-0862">Zinc</keyword>
<sequence length="854" mass="95678">MSGSPDPLDSFPPLRLRQSDAATSRRSSFGADSELERYCSANSIMGTPSTSMSLHSAITVFHDFSDVDFGSSRRFDDGIATETNRKNFRYGSSGLELYGDDCDELDITGFDSSELIGNNRTEEKEKFDANENEGEVGERVIEKEEEEEFSEGEESMFNYGSGCDGDNENEFDSSKGQNEKNEFYFSKNLHLYEGTKIANENPLFMNSSVAFGSHDLEDFLLQNGPVSIDSDLFHNPRENNTRIEDEGVSSGQKNEKNAVIVNDEVEETKDIGNPEAIEEVRDSDADRDIGTPVACCEVQGADKLEITGLLSEENPQKSLNVTHGGSEGKGNGYMNSDEVGASGDVKLENPELGDSKLKFDDFPDSRVDVSSSDASVYVGNVNAKSYENLKPIVLPSNGGMRKTLERSSTSTNVLEESHVISKIEDHDLNEFYDEVVQDMEEILLECMDSPAARFSVGNRILDPQLSMPSRDGGLTASTSRKDDAYLLVQRPRRIDRIEVVGARQKRGDVSFSERLVGVKEYTVYKIKVWSGKDHWEVEKRYRDFLTLHRCMKTLFNEQGWTLPLPWSSVEKESKIFRSASLDIIAKRSVLIQECLQSILSSRFFSSPPRALVWFLSPEDSHPSSPVTNSPVSLSSFTRGENIRNSSTWGKTISLIVELPSNKSTRQLLEAQHHTCAGCHRHFDDGNTSIWDFVQTFGWGKPRLCEYTGQMFCSSCHTNDTAVLPARVLHHWDFTHYPVSQLAKSYLDSIHEQPMLCVTAVNPFLLSKVPALLHVMSVRKKIGTMLPYVRCPFRRSINKGVGNRRYLLESNDFFALRDLIDLSKGVFAALPVMVETVSRTILEHITDQCLVCFCQ</sequence>
<dbReference type="PROSITE" id="PS50195">
    <property type="entry name" value="PX"/>
    <property type="match status" value="1"/>
</dbReference>
<feature type="region of interest" description="Disordered" evidence="5">
    <location>
        <begin position="1"/>
        <end position="31"/>
    </location>
</feature>
<dbReference type="OrthoDB" id="1918044at2759"/>
<evidence type="ECO:0000256" key="1">
    <source>
        <dbReference type="ARBA" id="ARBA00022723"/>
    </source>
</evidence>
<evidence type="ECO:0000259" key="6">
    <source>
        <dbReference type="PROSITE" id="PS50195"/>
    </source>
</evidence>
<evidence type="ECO:0000313" key="8">
    <source>
        <dbReference type="Proteomes" id="UP000242715"/>
    </source>
</evidence>
<evidence type="ECO:0000313" key="7">
    <source>
        <dbReference type="EMBL" id="GAU33704.1"/>
    </source>
</evidence>
<evidence type="ECO:0000256" key="4">
    <source>
        <dbReference type="ARBA" id="ARBA00022833"/>
    </source>
</evidence>
<dbReference type="PANTHER" id="PTHR12326:SF3">
    <property type="entry name" value="DIFFERENTIALLY EXPRESSED IN FDCP 8 HOMOLOG"/>
    <property type="match status" value="1"/>
</dbReference>
<keyword evidence="3" id="KW-0863">Zinc-finger</keyword>
<dbReference type="SMART" id="SM01175">
    <property type="entry name" value="DUF4206"/>
    <property type="match status" value="1"/>
</dbReference>
<dbReference type="PANTHER" id="PTHR12326">
    <property type="entry name" value="PLECKSTRIN HOMOLOGY DOMAIN CONTAINING PROTEIN"/>
    <property type="match status" value="1"/>
</dbReference>
<protein>
    <recommendedName>
        <fullName evidence="6">PX domain-containing protein</fullName>
    </recommendedName>
</protein>
<dbReference type="AlphaFoldDB" id="A0A2Z6MMC2"/>
<dbReference type="CDD" id="cd06093">
    <property type="entry name" value="PX_domain"/>
    <property type="match status" value="1"/>
</dbReference>
<keyword evidence="2" id="KW-0677">Repeat</keyword>
<dbReference type="SUPFAM" id="SSF64268">
    <property type="entry name" value="PX domain"/>
    <property type="match status" value="1"/>
</dbReference>
<dbReference type="GO" id="GO:0035091">
    <property type="term" value="F:phosphatidylinositol binding"/>
    <property type="evidence" value="ECO:0007669"/>
    <property type="project" value="InterPro"/>
</dbReference>
<keyword evidence="1" id="KW-0479">Metal-binding</keyword>
<dbReference type="Pfam" id="PF13901">
    <property type="entry name" value="RH_dom"/>
    <property type="match status" value="1"/>
</dbReference>
<evidence type="ECO:0000256" key="5">
    <source>
        <dbReference type="SAM" id="MobiDB-lite"/>
    </source>
</evidence>
<dbReference type="InterPro" id="IPR001683">
    <property type="entry name" value="PX_dom"/>
</dbReference>
<proteinExistence type="predicted"/>
<dbReference type="Proteomes" id="UP000242715">
    <property type="component" value="Unassembled WGS sequence"/>
</dbReference>
<evidence type="ECO:0000256" key="3">
    <source>
        <dbReference type="ARBA" id="ARBA00022771"/>
    </source>
</evidence>
<feature type="domain" description="PX" evidence="6">
    <location>
        <begin position="502"/>
        <end position="621"/>
    </location>
</feature>